<dbReference type="SUPFAM" id="SSF48508">
    <property type="entry name" value="Nuclear receptor ligand-binding domain"/>
    <property type="match status" value="1"/>
</dbReference>
<keyword evidence="4" id="KW-1185">Reference proteome</keyword>
<evidence type="ECO:0000256" key="3">
    <source>
        <dbReference type="ARBA" id="ARBA00023170"/>
    </source>
</evidence>
<evidence type="ECO:0000256" key="2">
    <source>
        <dbReference type="ARBA" id="ARBA00023163"/>
    </source>
</evidence>
<accession>A0A915ERM8</accession>
<dbReference type="AlphaFoldDB" id="A0A915ERM8"/>
<evidence type="ECO:0000313" key="5">
    <source>
        <dbReference type="WBParaSite" id="jg8761"/>
    </source>
</evidence>
<keyword evidence="1" id="KW-0805">Transcription regulation</keyword>
<keyword evidence="3" id="KW-0675">Receptor</keyword>
<protein>
    <submittedName>
        <fullName evidence="5">Uncharacterized protein</fullName>
    </submittedName>
</protein>
<keyword evidence="2" id="KW-0804">Transcription</keyword>
<dbReference type="InterPro" id="IPR035500">
    <property type="entry name" value="NHR-like_dom_sf"/>
</dbReference>
<sequence length="96" mass="10617">MYTIAKLVSEADGLTAEEVKVIDKTRESIHSELYYICRKQAGGDMAAGAIRFGTICNLVHLAHKCARELAANFSLANVTNAFEIDTFLHSIHPHAW</sequence>
<reference evidence="5" key="1">
    <citation type="submission" date="2022-11" db="UniProtKB">
        <authorList>
            <consortium name="WormBaseParasite"/>
        </authorList>
    </citation>
    <scope>IDENTIFICATION</scope>
</reference>
<dbReference type="WBParaSite" id="jg8761">
    <property type="protein sequence ID" value="jg8761"/>
    <property type="gene ID" value="jg8761"/>
</dbReference>
<proteinExistence type="predicted"/>
<evidence type="ECO:0000313" key="4">
    <source>
        <dbReference type="Proteomes" id="UP000887574"/>
    </source>
</evidence>
<evidence type="ECO:0000256" key="1">
    <source>
        <dbReference type="ARBA" id="ARBA00023015"/>
    </source>
</evidence>
<dbReference type="Proteomes" id="UP000887574">
    <property type="component" value="Unplaced"/>
</dbReference>
<name>A0A915ERM8_9BILA</name>
<organism evidence="4 5">
    <name type="scientific">Ditylenchus dipsaci</name>
    <dbReference type="NCBI Taxonomy" id="166011"/>
    <lineage>
        <taxon>Eukaryota</taxon>
        <taxon>Metazoa</taxon>
        <taxon>Ecdysozoa</taxon>
        <taxon>Nematoda</taxon>
        <taxon>Chromadorea</taxon>
        <taxon>Rhabditida</taxon>
        <taxon>Tylenchina</taxon>
        <taxon>Tylenchomorpha</taxon>
        <taxon>Sphaerularioidea</taxon>
        <taxon>Anguinidae</taxon>
        <taxon>Anguininae</taxon>
        <taxon>Ditylenchus</taxon>
    </lineage>
</organism>